<comment type="caution">
    <text evidence="18">The sequence shown here is derived from an EMBL/GenBank/DDBJ whole genome shotgun (WGS) entry which is preliminary data.</text>
</comment>
<keyword evidence="13" id="KW-0576">Peroxisome</keyword>
<dbReference type="GO" id="GO:0033540">
    <property type="term" value="P:fatty acid beta-oxidation using acyl-CoA oxidase"/>
    <property type="evidence" value="ECO:0007669"/>
    <property type="project" value="TreeGrafter"/>
</dbReference>
<feature type="non-terminal residue" evidence="18">
    <location>
        <position position="1336"/>
    </location>
</feature>
<dbReference type="Pfam" id="PF02770">
    <property type="entry name" value="Acyl-CoA_dh_M"/>
    <property type="match status" value="2"/>
</dbReference>
<sequence length="1336" mass="150976">SPDVTPYDNLIKDGDNPDITKERRSASFNLYKMQCFVYEGDYKLKRRQEILEFVESHKEFDDPVHPHFLNREEQIDRATRKCVAMMNNLEAIDVTDYFDEAPLYQFLTIGRELHCLSLHYGMFLPTIQNQSDEEQMEEWLGPAASKAILGTFAQTELGHGSNLSKLETTATYDPKTQEFVIHTPQMSAAKWWPGGLGKSANYAAVMAQLHTNGENKGPHLFMVPLRDTITHAPLPGITVGDIGPKFGINANDNGFLIFDNYRIPRRNMFMKYSKVEPDGTYVAPPHSKLGFGTMVLVRSLMIRDQASQLGSAAVIAIRYSAVRRQGKINDGEDEVQILDYRTQQYRLLPQLARSFAFLFAGYEIKAAYFNVTKQIRHSANTELLPELHALSSGLKAVITWDVAQGIEQLRLSCGGHGYSRASAFPDIYTYAVGGCTYEGENIVMLLQVARFLMKIAKEVRTGTQKLAEIAEYIARSDSGAARISSWKTSSDADIVNDFEAVTRKMIFSCFDHLKSLEGSMKKKEAWNACSIDLCKAARMHVKTYLVKNFLARVQTCVDPESRTVMHTLAKLYAFDLISGAGGHFMKGGFLSEKQADQIQVDIYDMLNTLRPESVALADSWAISDLELRSVLGRRDGNVYPALLEWAKQSPLNKSDVLPTFEKYIEPMFKEGRSHLMEVQQVQEVQRREERPPYDNLIQQGDNPDITKERRTASFNLYKMQCFVYETAYKLKRRQEIHDYVKAEKDFQDPINPNFLDRKEVVDNATRKCTAMIKHMDIVDMTDYFDEGPLYQFLAVGRELHCLSLHYGMFLPTIQNQSDEEQLEEWLPQAASMSILGTFAQTELGHGSNLSKLETTATYDSKTQEFVLHTPTRSAAKWWPGGLGKSANHAAVMAQMYTNGENKGPHLFMIPLRDTTTHNPLPGITVGDIGPKFGINANDNGFLIFDNYRIPRRNMFMKYSKVEPDGTYVAPPHAKLGFGTMILVRTLMIRDQASQLGSAAVIAIRYSAVRRQGEINDGEGEVQILDYRTQQYRLLPQLARSFAFLFAAYEVKALYYKVTKQIHVDSNTELLPELHALSSGLKAVITWEVAQGIEQQRLSCGGHGYSRASAFPDIYTYAVGGCTYEGENIVMLLQVARFLMKIAHEVRSGTPKLAEIAGYIGEKDSGRARIQPWKICTDEEIVHDFEAATRRLIFSSYDRLQSLRGKMNKKEAWNACSIDLCKAARVMHTLAKLYAFDLISGAGGYFMKGGFLSEEQSNQIQTDIYEMLQTLRPDAVALADSWAISDLELRSVLGRRDGNVYPALLEWAKQSPLNEKEVLPTFEKYLEPMFKEGRSHL</sequence>
<dbReference type="EMBL" id="BTSX01000006">
    <property type="protein sequence ID" value="GMT02868.1"/>
    <property type="molecule type" value="Genomic_DNA"/>
</dbReference>
<feature type="domain" description="Acyl-CoA oxidase/dehydrogenase middle" evidence="15">
    <location>
        <begin position="838"/>
        <end position="946"/>
    </location>
</feature>
<keyword evidence="8" id="KW-0274">FAD</keyword>
<dbReference type="InterPro" id="IPR037069">
    <property type="entry name" value="AcylCoA_DH/ox_N_sf"/>
</dbReference>
<evidence type="ECO:0000256" key="2">
    <source>
        <dbReference type="ARBA" id="ARBA00004275"/>
    </source>
</evidence>
<evidence type="ECO:0000313" key="18">
    <source>
        <dbReference type="EMBL" id="GMT02868.1"/>
    </source>
</evidence>
<dbReference type="Proteomes" id="UP001432027">
    <property type="component" value="Unassembled WGS sequence"/>
</dbReference>
<evidence type="ECO:0000256" key="8">
    <source>
        <dbReference type="ARBA" id="ARBA00022827"/>
    </source>
</evidence>
<dbReference type="EC" id="1.3.3.6" evidence="5"/>
<accession>A0AAV5U887</accession>
<reference evidence="18" key="1">
    <citation type="submission" date="2023-10" db="EMBL/GenBank/DDBJ databases">
        <title>Genome assembly of Pristionchus species.</title>
        <authorList>
            <person name="Yoshida K."/>
            <person name="Sommer R.J."/>
        </authorList>
    </citation>
    <scope>NUCLEOTIDE SEQUENCE</scope>
    <source>
        <strain evidence="18">RS0144</strain>
    </source>
</reference>
<feature type="domain" description="Acyl-coenzyme A oxidase N-terminal" evidence="16">
    <location>
        <begin position="31"/>
        <end position="147"/>
    </location>
</feature>
<feature type="domain" description="Acyl-CoA oxidase C-terminal" evidence="14">
    <location>
        <begin position="1224"/>
        <end position="1330"/>
    </location>
</feature>
<organism evidence="18 19">
    <name type="scientific">Pristionchus entomophagus</name>
    <dbReference type="NCBI Taxonomy" id="358040"/>
    <lineage>
        <taxon>Eukaryota</taxon>
        <taxon>Metazoa</taxon>
        <taxon>Ecdysozoa</taxon>
        <taxon>Nematoda</taxon>
        <taxon>Chromadorea</taxon>
        <taxon>Rhabditida</taxon>
        <taxon>Rhabditina</taxon>
        <taxon>Diplogasteromorpha</taxon>
        <taxon>Diplogasteroidea</taxon>
        <taxon>Neodiplogasteridae</taxon>
        <taxon>Pristionchus</taxon>
    </lineage>
</organism>
<comment type="cofactor">
    <cofactor evidence="1">
        <name>FAD</name>
        <dbReference type="ChEBI" id="CHEBI:57692"/>
    </cofactor>
</comment>
<dbReference type="GO" id="GO:0005777">
    <property type="term" value="C:peroxisome"/>
    <property type="evidence" value="ECO:0007669"/>
    <property type="project" value="UniProtKB-SubCell"/>
</dbReference>
<evidence type="ECO:0000259" key="15">
    <source>
        <dbReference type="Pfam" id="PF02770"/>
    </source>
</evidence>
<comment type="similarity">
    <text evidence="4">Belongs to the acyl-CoA oxidase family.</text>
</comment>
<dbReference type="InterPro" id="IPR002655">
    <property type="entry name" value="Acyl-CoA_oxidase_C"/>
</dbReference>
<dbReference type="GO" id="GO:0003997">
    <property type="term" value="F:acyl-CoA oxidase activity"/>
    <property type="evidence" value="ECO:0007669"/>
    <property type="project" value="UniProtKB-EC"/>
</dbReference>
<dbReference type="InterPro" id="IPR012258">
    <property type="entry name" value="Acyl-CoA_oxidase"/>
</dbReference>
<keyword evidence="9" id="KW-0276">Fatty acid metabolism</keyword>
<keyword evidence="11" id="KW-0560">Oxidoreductase</keyword>
<evidence type="ECO:0000256" key="1">
    <source>
        <dbReference type="ARBA" id="ARBA00001974"/>
    </source>
</evidence>
<dbReference type="PANTHER" id="PTHR10909">
    <property type="entry name" value="ELECTRON TRANSPORT OXIDOREDUCTASE"/>
    <property type="match status" value="1"/>
</dbReference>
<evidence type="ECO:0000259" key="17">
    <source>
        <dbReference type="Pfam" id="PF22924"/>
    </source>
</evidence>
<dbReference type="SUPFAM" id="SSF47203">
    <property type="entry name" value="Acyl-CoA dehydrogenase C-terminal domain-like"/>
    <property type="match status" value="4"/>
</dbReference>
<dbReference type="Pfam" id="PF22924">
    <property type="entry name" value="ACOX_C_alpha1"/>
    <property type="match status" value="2"/>
</dbReference>
<evidence type="ECO:0000256" key="3">
    <source>
        <dbReference type="ARBA" id="ARBA00004846"/>
    </source>
</evidence>
<feature type="non-terminal residue" evidence="18">
    <location>
        <position position="1"/>
    </location>
</feature>
<comment type="pathway">
    <text evidence="3">Lipid metabolism; peroxisomal fatty acid beta-oxidation.</text>
</comment>
<evidence type="ECO:0000256" key="4">
    <source>
        <dbReference type="ARBA" id="ARBA00006288"/>
    </source>
</evidence>
<dbReference type="InterPro" id="IPR036250">
    <property type="entry name" value="AcylCo_DH-like_C"/>
</dbReference>
<feature type="domain" description="Acyl-CoA oxidase C-alpha1" evidence="17">
    <location>
        <begin position="291"/>
        <end position="453"/>
    </location>
</feature>
<dbReference type="GO" id="GO:0005524">
    <property type="term" value="F:ATP binding"/>
    <property type="evidence" value="ECO:0007669"/>
    <property type="project" value="UniProtKB-KW"/>
</dbReference>
<dbReference type="InterPro" id="IPR009100">
    <property type="entry name" value="AcylCoA_DH/oxidase_NM_dom_sf"/>
</dbReference>
<dbReference type="FunFam" id="1.20.140.10:FF:000005">
    <property type="entry name" value="Acyl-coenzyme A oxidase"/>
    <property type="match status" value="2"/>
</dbReference>
<dbReference type="InterPro" id="IPR006091">
    <property type="entry name" value="Acyl-CoA_Oxase/DH_mid-dom"/>
</dbReference>
<evidence type="ECO:0000259" key="16">
    <source>
        <dbReference type="Pfam" id="PF14749"/>
    </source>
</evidence>
<evidence type="ECO:0000256" key="9">
    <source>
        <dbReference type="ARBA" id="ARBA00022832"/>
    </source>
</evidence>
<protein>
    <recommendedName>
        <fullName evidence="5">acyl-CoA oxidase</fullName>
        <ecNumber evidence="5">1.3.3.6</ecNumber>
    </recommendedName>
</protein>
<name>A0AAV5U887_9BILA</name>
<dbReference type="InterPro" id="IPR055060">
    <property type="entry name" value="ACOX_C_alpha1"/>
</dbReference>
<dbReference type="Gene3D" id="2.40.110.10">
    <property type="entry name" value="Butyryl-CoA Dehydrogenase, subunit A, domain 2"/>
    <property type="match status" value="2"/>
</dbReference>
<dbReference type="SUPFAM" id="SSF56645">
    <property type="entry name" value="Acyl-CoA dehydrogenase NM domain-like"/>
    <property type="match status" value="2"/>
</dbReference>
<feature type="domain" description="Acyl-CoA oxidase C-alpha1" evidence="17">
    <location>
        <begin position="977"/>
        <end position="1139"/>
    </location>
</feature>
<dbReference type="Pfam" id="PF14749">
    <property type="entry name" value="Acyl-CoA_ox_N"/>
    <property type="match status" value="2"/>
</dbReference>
<evidence type="ECO:0000256" key="5">
    <source>
        <dbReference type="ARBA" id="ARBA00012870"/>
    </source>
</evidence>
<dbReference type="FunFam" id="1.20.140.10:FF:000013">
    <property type="entry name" value="Acyl-coenzyme A oxidase"/>
    <property type="match status" value="1"/>
</dbReference>
<feature type="domain" description="Acyl-coenzyme A oxidase N-terminal" evidence="16">
    <location>
        <begin position="717"/>
        <end position="834"/>
    </location>
</feature>
<dbReference type="GO" id="GO:0071949">
    <property type="term" value="F:FAD binding"/>
    <property type="evidence" value="ECO:0007669"/>
    <property type="project" value="InterPro"/>
</dbReference>
<dbReference type="InterPro" id="IPR046373">
    <property type="entry name" value="Acyl-CoA_Oxase/DH_mid-dom_sf"/>
</dbReference>
<dbReference type="GO" id="GO:0055088">
    <property type="term" value="P:lipid homeostasis"/>
    <property type="evidence" value="ECO:0007669"/>
    <property type="project" value="TreeGrafter"/>
</dbReference>
<keyword evidence="7" id="KW-0547">Nucleotide-binding</keyword>
<keyword evidence="19" id="KW-1185">Reference proteome</keyword>
<keyword evidence="10" id="KW-0067">ATP-binding</keyword>
<evidence type="ECO:0000256" key="10">
    <source>
        <dbReference type="ARBA" id="ARBA00022840"/>
    </source>
</evidence>
<dbReference type="GO" id="GO:0005504">
    <property type="term" value="F:fatty acid binding"/>
    <property type="evidence" value="ECO:0007669"/>
    <property type="project" value="TreeGrafter"/>
</dbReference>
<gene>
    <name evidence="18" type="ORF">PENTCL1PPCAC_25042</name>
</gene>
<feature type="domain" description="Acyl-CoA oxidase/dehydrogenase middle" evidence="15">
    <location>
        <begin position="152"/>
        <end position="260"/>
    </location>
</feature>
<evidence type="ECO:0000256" key="11">
    <source>
        <dbReference type="ARBA" id="ARBA00023002"/>
    </source>
</evidence>
<proteinExistence type="inferred from homology"/>
<dbReference type="FunFam" id="2.40.110.10:FF:000003">
    <property type="entry name" value="Acyl-coenzyme A oxidase"/>
    <property type="match status" value="2"/>
</dbReference>
<evidence type="ECO:0000256" key="13">
    <source>
        <dbReference type="ARBA" id="ARBA00023140"/>
    </source>
</evidence>
<evidence type="ECO:0000256" key="7">
    <source>
        <dbReference type="ARBA" id="ARBA00022741"/>
    </source>
</evidence>
<keyword evidence="12" id="KW-0443">Lipid metabolism</keyword>
<evidence type="ECO:0000259" key="14">
    <source>
        <dbReference type="Pfam" id="PF01756"/>
    </source>
</evidence>
<feature type="domain" description="Acyl-CoA oxidase C-terminal" evidence="14">
    <location>
        <begin position="493"/>
        <end position="669"/>
    </location>
</feature>
<comment type="subcellular location">
    <subcellularLocation>
        <location evidence="2">Peroxisome</location>
    </subcellularLocation>
</comment>
<evidence type="ECO:0000256" key="6">
    <source>
        <dbReference type="ARBA" id="ARBA00022630"/>
    </source>
</evidence>
<dbReference type="Pfam" id="PF01756">
    <property type="entry name" value="ACOX"/>
    <property type="match status" value="2"/>
</dbReference>
<dbReference type="PANTHER" id="PTHR10909:SF351">
    <property type="entry name" value="ACYL-COENZYME A OXIDASE"/>
    <property type="match status" value="1"/>
</dbReference>
<keyword evidence="6" id="KW-0285">Flavoprotein</keyword>
<evidence type="ECO:0000256" key="12">
    <source>
        <dbReference type="ARBA" id="ARBA00023098"/>
    </source>
</evidence>
<dbReference type="Gene3D" id="1.10.540.10">
    <property type="entry name" value="Acyl-CoA dehydrogenase/oxidase, N-terminal domain"/>
    <property type="match status" value="2"/>
</dbReference>
<dbReference type="Gene3D" id="1.20.140.10">
    <property type="entry name" value="Butyryl-CoA Dehydrogenase, subunit A, domain 3"/>
    <property type="match status" value="5"/>
</dbReference>
<evidence type="ECO:0000313" key="19">
    <source>
        <dbReference type="Proteomes" id="UP001432027"/>
    </source>
</evidence>
<dbReference type="FunFam" id="1.10.540.10:FF:000006">
    <property type="entry name" value="Acyl-coenzyme A oxidase"/>
    <property type="match status" value="2"/>
</dbReference>
<dbReference type="InterPro" id="IPR029320">
    <property type="entry name" value="Acyl-CoA_ox_N"/>
</dbReference>